<evidence type="ECO:0000313" key="2">
    <source>
        <dbReference type="Proteomes" id="UP000198577"/>
    </source>
</evidence>
<dbReference type="EMBL" id="FOXR01000031">
    <property type="protein sequence ID" value="SFQ35743.1"/>
    <property type="molecule type" value="Genomic_DNA"/>
</dbReference>
<sequence length="48" mass="5942">MWMVALMNYEMYEELKEKPYFESIEHRFDEILTLGKSIRFLFICLYGI</sequence>
<accession>A0A1I5XUU2</accession>
<keyword evidence="2" id="KW-1185">Reference proteome</keyword>
<proteinExistence type="predicted"/>
<organism evidence="1 2">
    <name type="scientific">Caldicoprobacter faecalis</name>
    <dbReference type="NCBI Taxonomy" id="937334"/>
    <lineage>
        <taxon>Bacteria</taxon>
        <taxon>Bacillati</taxon>
        <taxon>Bacillota</taxon>
        <taxon>Clostridia</taxon>
        <taxon>Caldicoprobacterales</taxon>
        <taxon>Caldicoprobacteraceae</taxon>
        <taxon>Caldicoprobacter</taxon>
    </lineage>
</organism>
<reference evidence="1 2" key="1">
    <citation type="submission" date="2016-10" db="EMBL/GenBank/DDBJ databases">
        <authorList>
            <person name="de Groot N.N."/>
        </authorList>
    </citation>
    <scope>NUCLEOTIDE SEQUENCE [LARGE SCALE GENOMIC DNA]</scope>
    <source>
        <strain evidence="1 2">DSM 20678</strain>
    </source>
</reference>
<dbReference type="AlphaFoldDB" id="A0A1I5XUU2"/>
<name>A0A1I5XUU2_9FIRM</name>
<gene>
    <name evidence="1" type="ORF">SAMN05444406_1317</name>
</gene>
<evidence type="ECO:0000313" key="1">
    <source>
        <dbReference type="EMBL" id="SFQ35743.1"/>
    </source>
</evidence>
<dbReference type="Proteomes" id="UP000198577">
    <property type="component" value="Unassembled WGS sequence"/>
</dbReference>
<protein>
    <submittedName>
        <fullName evidence="1">Uncharacterized protein</fullName>
    </submittedName>
</protein>